<dbReference type="OrthoDB" id="245989at2759"/>
<reference evidence="8 9" key="1">
    <citation type="journal article" date="2018" name="Nat. Ecol. Evol.">
        <title>Pezizomycetes genomes reveal the molecular basis of ectomycorrhizal truffle lifestyle.</title>
        <authorList>
            <person name="Murat C."/>
            <person name="Payen T."/>
            <person name="Noel B."/>
            <person name="Kuo A."/>
            <person name="Morin E."/>
            <person name="Chen J."/>
            <person name="Kohler A."/>
            <person name="Krizsan K."/>
            <person name="Balestrini R."/>
            <person name="Da Silva C."/>
            <person name="Montanini B."/>
            <person name="Hainaut M."/>
            <person name="Levati E."/>
            <person name="Barry K.W."/>
            <person name="Belfiori B."/>
            <person name="Cichocki N."/>
            <person name="Clum A."/>
            <person name="Dockter R.B."/>
            <person name="Fauchery L."/>
            <person name="Guy J."/>
            <person name="Iotti M."/>
            <person name="Le Tacon F."/>
            <person name="Lindquist E.A."/>
            <person name="Lipzen A."/>
            <person name="Malagnac F."/>
            <person name="Mello A."/>
            <person name="Molinier V."/>
            <person name="Miyauchi S."/>
            <person name="Poulain J."/>
            <person name="Riccioni C."/>
            <person name="Rubini A."/>
            <person name="Sitrit Y."/>
            <person name="Splivallo R."/>
            <person name="Traeger S."/>
            <person name="Wang M."/>
            <person name="Zifcakova L."/>
            <person name="Wipf D."/>
            <person name="Zambonelli A."/>
            <person name="Paolocci F."/>
            <person name="Nowrousian M."/>
            <person name="Ottonello S."/>
            <person name="Baldrian P."/>
            <person name="Spatafora J.W."/>
            <person name="Henrissat B."/>
            <person name="Nagy L.G."/>
            <person name="Aury J.M."/>
            <person name="Wincker P."/>
            <person name="Grigoriev I.V."/>
            <person name="Bonfante P."/>
            <person name="Martin F.M."/>
        </authorList>
    </citation>
    <scope>NUCLEOTIDE SEQUENCE [LARGE SCALE GENOMIC DNA]</scope>
    <source>
        <strain evidence="8 9">120613-1</strain>
    </source>
</reference>
<evidence type="ECO:0000259" key="7">
    <source>
        <dbReference type="Pfam" id="PF01061"/>
    </source>
</evidence>
<dbReference type="AlphaFoldDB" id="A0A3N4J982"/>
<protein>
    <recommendedName>
        <fullName evidence="7">ABC-2 type transporter transmembrane domain-containing protein</fullName>
    </recommendedName>
</protein>
<keyword evidence="4 6" id="KW-1133">Transmembrane helix</keyword>
<evidence type="ECO:0000256" key="1">
    <source>
        <dbReference type="ARBA" id="ARBA00004141"/>
    </source>
</evidence>
<organism evidence="8 9">
    <name type="scientific">Choiromyces venosus 120613-1</name>
    <dbReference type="NCBI Taxonomy" id="1336337"/>
    <lineage>
        <taxon>Eukaryota</taxon>
        <taxon>Fungi</taxon>
        <taxon>Dikarya</taxon>
        <taxon>Ascomycota</taxon>
        <taxon>Pezizomycotina</taxon>
        <taxon>Pezizomycetes</taxon>
        <taxon>Pezizales</taxon>
        <taxon>Tuberaceae</taxon>
        <taxon>Choiromyces</taxon>
    </lineage>
</organism>
<feature type="transmembrane region" description="Helical" evidence="6">
    <location>
        <begin position="179"/>
        <end position="200"/>
    </location>
</feature>
<proteinExistence type="predicted"/>
<dbReference type="Pfam" id="PF01061">
    <property type="entry name" value="ABC2_membrane"/>
    <property type="match status" value="1"/>
</dbReference>
<dbReference type="PANTHER" id="PTHR19241">
    <property type="entry name" value="ATP-BINDING CASSETTE TRANSPORTER"/>
    <property type="match status" value="1"/>
</dbReference>
<keyword evidence="5 6" id="KW-0472">Membrane</keyword>
<accession>A0A3N4J982</accession>
<evidence type="ECO:0000313" key="8">
    <source>
        <dbReference type="EMBL" id="RPA94852.1"/>
    </source>
</evidence>
<keyword evidence="3 6" id="KW-0812">Transmembrane</keyword>
<gene>
    <name evidence="8" type="ORF">L873DRAFT_1386550</name>
</gene>
<feature type="transmembrane region" description="Helical" evidence="6">
    <location>
        <begin position="114"/>
        <end position="138"/>
    </location>
</feature>
<evidence type="ECO:0000256" key="5">
    <source>
        <dbReference type="ARBA" id="ARBA00023136"/>
    </source>
</evidence>
<feature type="transmembrane region" description="Helical" evidence="6">
    <location>
        <begin position="150"/>
        <end position="172"/>
    </location>
</feature>
<evidence type="ECO:0000256" key="2">
    <source>
        <dbReference type="ARBA" id="ARBA00022448"/>
    </source>
</evidence>
<dbReference type="STRING" id="1336337.A0A3N4J982"/>
<evidence type="ECO:0000256" key="6">
    <source>
        <dbReference type="SAM" id="Phobius"/>
    </source>
</evidence>
<evidence type="ECO:0000256" key="4">
    <source>
        <dbReference type="ARBA" id="ARBA00022989"/>
    </source>
</evidence>
<dbReference type="GO" id="GO:0016020">
    <property type="term" value="C:membrane"/>
    <property type="evidence" value="ECO:0007669"/>
    <property type="project" value="UniProtKB-SubCell"/>
</dbReference>
<keyword evidence="9" id="KW-1185">Reference proteome</keyword>
<name>A0A3N4J982_9PEZI</name>
<dbReference type="EMBL" id="ML120432">
    <property type="protein sequence ID" value="RPA94852.1"/>
    <property type="molecule type" value="Genomic_DNA"/>
</dbReference>
<sequence>MLSLERQNRTLEYVLPLSTQIMEVTKRVWLHYWRDASYGYSKMFSNLSMAIWCGVLFVNSGDTVREMQAREFGVYAIVHVSQMILTGVQPKFLEFRTLYETRERNSRIYPSSAFITAMIVVEIPCAILGSLVFFFPWWHMEGLPRDTHSAGYAFFLIVLHGIWIPHAAMWIAAMCKDMAVMSVVNPFVFVVSNGFAGIYVPCDQLPEFYRRRLFWVNPQTWLIKGLISTALHDIPVSCANNEWVTFQPPSGQTCGEYSAEWISSASGTIANLEARENCRYCQYKVRDEFLEILEIKYLTHWRDLGILSAYIFSNIFLVYVRTTSSGRFGGGGCLPDCGIRRVSEITEEVRTVQ</sequence>
<evidence type="ECO:0000313" key="9">
    <source>
        <dbReference type="Proteomes" id="UP000276215"/>
    </source>
</evidence>
<dbReference type="GO" id="GO:0140359">
    <property type="term" value="F:ABC-type transporter activity"/>
    <property type="evidence" value="ECO:0007669"/>
    <property type="project" value="InterPro"/>
</dbReference>
<comment type="subcellular location">
    <subcellularLocation>
        <location evidence="1">Membrane</location>
        <topology evidence="1">Multi-pass membrane protein</topology>
    </subcellularLocation>
</comment>
<dbReference type="InterPro" id="IPR013525">
    <property type="entry name" value="ABC2_TM"/>
</dbReference>
<dbReference type="Proteomes" id="UP000276215">
    <property type="component" value="Unassembled WGS sequence"/>
</dbReference>
<evidence type="ECO:0000256" key="3">
    <source>
        <dbReference type="ARBA" id="ARBA00022692"/>
    </source>
</evidence>
<feature type="domain" description="ABC-2 type transporter transmembrane" evidence="7">
    <location>
        <begin position="19"/>
        <end position="229"/>
    </location>
</feature>
<keyword evidence="2" id="KW-0813">Transport</keyword>